<keyword evidence="4" id="KW-0560">Oxidoreductase</keyword>
<dbReference type="AlphaFoldDB" id="A0A5D4NSG1"/>
<comment type="caution">
    <text evidence="6">The sequence shown here is derived from an EMBL/GenBank/DDBJ whole genome shotgun (WGS) entry which is preliminary data.</text>
</comment>
<evidence type="ECO:0000259" key="5">
    <source>
        <dbReference type="Pfam" id="PF07992"/>
    </source>
</evidence>
<gene>
    <name evidence="6" type="ORF">FZC78_11355</name>
</gene>
<dbReference type="Pfam" id="PF07992">
    <property type="entry name" value="Pyr_redox_2"/>
    <property type="match status" value="1"/>
</dbReference>
<dbReference type="PANTHER" id="PTHR48105">
    <property type="entry name" value="THIOREDOXIN REDUCTASE 1-RELATED-RELATED"/>
    <property type="match status" value="1"/>
</dbReference>
<evidence type="ECO:0000256" key="4">
    <source>
        <dbReference type="ARBA" id="ARBA00023002"/>
    </source>
</evidence>
<organism evidence="6 7">
    <name type="scientific">Rossellomorea vietnamensis</name>
    <dbReference type="NCBI Taxonomy" id="218284"/>
    <lineage>
        <taxon>Bacteria</taxon>
        <taxon>Bacillati</taxon>
        <taxon>Bacillota</taxon>
        <taxon>Bacilli</taxon>
        <taxon>Bacillales</taxon>
        <taxon>Bacillaceae</taxon>
        <taxon>Rossellomorea</taxon>
    </lineage>
</organism>
<name>A0A5D4NSG1_9BACI</name>
<dbReference type="InterPro" id="IPR050097">
    <property type="entry name" value="Ferredoxin-NADP_redctase_2"/>
</dbReference>
<dbReference type="InterPro" id="IPR036188">
    <property type="entry name" value="FAD/NAD-bd_sf"/>
</dbReference>
<evidence type="ECO:0000313" key="6">
    <source>
        <dbReference type="EMBL" id="TYS16584.1"/>
    </source>
</evidence>
<reference evidence="6 7" key="1">
    <citation type="submission" date="2019-08" db="EMBL/GenBank/DDBJ databases">
        <title>Bacillus genomes from the desert of Cuatro Cienegas, Coahuila.</title>
        <authorList>
            <person name="Olmedo-Alvarez G."/>
        </authorList>
    </citation>
    <scope>NUCLEOTIDE SEQUENCE [LARGE SCALE GENOMIC DNA]</scope>
    <source>
        <strain evidence="6 7">CH34_1T</strain>
    </source>
</reference>
<dbReference type="Gene3D" id="3.50.50.60">
    <property type="entry name" value="FAD/NAD(P)-binding domain"/>
    <property type="match status" value="2"/>
</dbReference>
<proteinExistence type="predicted"/>
<accession>A0A5D4NSG1</accession>
<dbReference type="PRINTS" id="PR00469">
    <property type="entry name" value="PNDRDTASEII"/>
</dbReference>
<evidence type="ECO:0000256" key="1">
    <source>
        <dbReference type="ARBA" id="ARBA00001974"/>
    </source>
</evidence>
<evidence type="ECO:0000256" key="3">
    <source>
        <dbReference type="ARBA" id="ARBA00022630"/>
    </source>
</evidence>
<dbReference type="EMBL" id="VTEI01000005">
    <property type="protein sequence ID" value="TYS16584.1"/>
    <property type="molecule type" value="Genomic_DNA"/>
</dbReference>
<comment type="subunit">
    <text evidence="2">Homodimer.</text>
</comment>
<keyword evidence="3" id="KW-0285">Flavoprotein</keyword>
<dbReference type="InterPro" id="IPR023753">
    <property type="entry name" value="FAD/NAD-binding_dom"/>
</dbReference>
<dbReference type="OrthoDB" id="9806179at2"/>
<dbReference type="RefSeq" id="WP_148939821.1">
    <property type="nucleotide sequence ID" value="NZ_VTEI01000005.1"/>
</dbReference>
<comment type="cofactor">
    <cofactor evidence="1">
        <name>FAD</name>
        <dbReference type="ChEBI" id="CHEBI:57692"/>
    </cofactor>
</comment>
<evidence type="ECO:0000313" key="7">
    <source>
        <dbReference type="Proteomes" id="UP000322267"/>
    </source>
</evidence>
<dbReference type="GO" id="GO:0016491">
    <property type="term" value="F:oxidoreductase activity"/>
    <property type="evidence" value="ECO:0007669"/>
    <property type="project" value="UniProtKB-KW"/>
</dbReference>
<protein>
    <submittedName>
        <fullName evidence="6">NAD(P)/FAD-dependent oxidoreductase</fullName>
    </submittedName>
</protein>
<sequence length="307" mass="33779">MIIDCAVIGGGPAGLNAALVLGRSRRKTILFDDNKPRNAVTSHSHGFITRDGINPQELKRIAQEELRQYPDVRILKQRVELINKDNDLFQVKTEAGEVYHAKKIILATGFKETLPDIAKVKEFYGKSLFSCPFCDGWELRDRPLAVIAEGQKAFHMAKVVSNWTNDLIIFTNGRKGLSADEKELLISKGIGFNDKKITALIGKEGILERIQLEDDSEILRQGGFIAADWKPAASFESSLGYTLNELKGIETDSWNRTSAKGVFACGDTKIAGPSQLIIAAGEGSMAAIAVNAELIEEKFNQEEKTAL</sequence>
<evidence type="ECO:0000256" key="2">
    <source>
        <dbReference type="ARBA" id="ARBA00011738"/>
    </source>
</evidence>
<dbReference type="PRINTS" id="PR00368">
    <property type="entry name" value="FADPNR"/>
</dbReference>
<dbReference type="SUPFAM" id="SSF51905">
    <property type="entry name" value="FAD/NAD(P)-binding domain"/>
    <property type="match status" value="1"/>
</dbReference>
<dbReference type="Proteomes" id="UP000322267">
    <property type="component" value="Unassembled WGS sequence"/>
</dbReference>
<feature type="domain" description="FAD/NAD(P)-binding" evidence="5">
    <location>
        <begin position="4"/>
        <end position="283"/>
    </location>
</feature>